<comment type="subcellular location">
    <subcellularLocation>
        <location evidence="1">Nucleus</location>
        <location evidence="1">Nucleolus</location>
    </subcellularLocation>
</comment>
<dbReference type="InterPro" id="IPR027417">
    <property type="entry name" value="P-loop_NTPase"/>
</dbReference>
<feature type="compositionally biased region" description="Basic residues" evidence="11">
    <location>
        <begin position="104"/>
        <end position="116"/>
    </location>
</feature>
<protein>
    <recommendedName>
        <fullName evidence="10">ATP-dependent RNA helicase</fullName>
        <ecNumber evidence="10">3.6.4.13</ecNumber>
    </recommendedName>
</protein>
<keyword evidence="2" id="KW-0698">rRNA processing</keyword>
<dbReference type="InterPro" id="IPR011545">
    <property type="entry name" value="DEAD/DEAH_box_helicase_dom"/>
</dbReference>
<dbReference type="OrthoDB" id="3370at2759"/>
<feature type="compositionally biased region" description="Polar residues" evidence="11">
    <location>
        <begin position="144"/>
        <end position="161"/>
    </location>
</feature>
<feature type="compositionally biased region" description="Polar residues" evidence="11">
    <location>
        <begin position="35"/>
        <end position="57"/>
    </location>
</feature>
<keyword evidence="8" id="KW-0539">Nucleus</keyword>
<feature type="region of interest" description="Disordered" evidence="11">
    <location>
        <begin position="1"/>
        <end position="251"/>
    </location>
</feature>
<comment type="similarity">
    <text evidence="10">Belongs to the DEAD box helicase family.</text>
</comment>
<dbReference type="InterPro" id="IPR014014">
    <property type="entry name" value="RNA_helicase_DEAD_Q_motif"/>
</dbReference>
<feature type="domain" description="DEAD-box RNA helicase Q" evidence="14">
    <location>
        <begin position="298"/>
        <end position="326"/>
    </location>
</feature>
<comment type="catalytic activity">
    <reaction evidence="10">
        <text>ATP + H2O = ADP + phosphate + H(+)</text>
        <dbReference type="Rhea" id="RHEA:13065"/>
        <dbReference type="ChEBI" id="CHEBI:15377"/>
        <dbReference type="ChEBI" id="CHEBI:15378"/>
        <dbReference type="ChEBI" id="CHEBI:30616"/>
        <dbReference type="ChEBI" id="CHEBI:43474"/>
        <dbReference type="ChEBI" id="CHEBI:456216"/>
        <dbReference type="EC" id="3.6.4.13"/>
    </reaction>
</comment>
<accession>A0A8H4R6M8</accession>
<sequence length="847" mass="93245">MSSQMYSRYVPPAKKQKISSTPKSSAFLESPPRQSPLTALNPNPPRLSTRSDASSTYVRYVPPPKTKSRATLEEKAAVPSQEHKPPPAKRQRLESPAADAQATPKKHKKEKGRKKRNPDTEPVAVEEGNALELTKPVDKESLSPRAQSPSLSAEVQKPETTPNKHKKEKRRKGESENVDSLAAEQSSKLALGTTKSAEEHATGITQTEETQDAEDVRHKKLMEKREKSLRKAARLERKAAKQQPPIDDDELLEEPPQIHDLVPLPQPEPIPEPPIQSNSSSLPAWLASPIRVSPDATAQFAEIGLSSEVVDQLSAKGFKEAFAVQSAVLPLLLPGTAQKPSDVVVSAATGSGKTLAYVLPMIEELSRTTTTQLRGVIVMPTRELVSQAREVSDICASAFAVSSRRRVKIKTAVGNEAFTAEQSSLMEQELVFDPQKYRALVTRLNSKWENSNRGSDMEDEDLCDEEKISEIEDHVVSPVAKVDILICTPGRLVEHLKSTPGFSLQHLSWLVVDEADKLLDQSFQEWLGIVIGGLRVGDRSMSRRVHQVRKVILSATMTRDIGQLNELQLNRPKFVLLEGFSTTQDPAFDSSQAHVLPSTLVEAGVKVDDEALKPLYLIELLRRHHLLHQDPKSVPDDKSSSSKSDTSDDEESEDESSGSVLTNARAISQKIVSRGVLIFTKSNESAVRLGRLLAIMEPQSAAFVATLTSTTRSSTRHAALKSFEAAKLSILIASDLVSRGLDLPNLAHVVNYDIPTSVASYVHRVGRTARAGREGHAWTLFTSSEAWWFWNEVGRSGSITRSQPSKISRVNISASHFSDEQKGSYEIALEELRGEASNFNSRRSDKN</sequence>
<dbReference type="EMBL" id="JAAMPI010001865">
    <property type="protein sequence ID" value="KAF4622687.1"/>
    <property type="molecule type" value="Genomic_DNA"/>
</dbReference>
<keyword evidence="16" id="KW-1185">Reference proteome</keyword>
<feature type="region of interest" description="Disordered" evidence="11">
    <location>
        <begin position="629"/>
        <end position="660"/>
    </location>
</feature>
<dbReference type="GO" id="GO:0005730">
    <property type="term" value="C:nucleolus"/>
    <property type="evidence" value="ECO:0007669"/>
    <property type="project" value="UniProtKB-SubCell"/>
</dbReference>
<evidence type="ECO:0000256" key="4">
    <source>
        <dbReference type="ARBA" id="ARBA00022801"/>
    </source>
</evidence>
<evidence type="ECO:0000256" key="2">
    <source>
        <dbReference type="ARBA" id="ARBA00022552"/>
    </source>
</evidence>
<dbReference type="PROSITE" id="PS00039">
    <property type="entry name" value="DEAD_ATP_HELICASE"/>
    <property type="match status" value="1"/>
</dbReference>
<evidence type="ECO:0000256" key="7">
    <source>
        <dbReference type="ARBA" id="ARBA00022884"/>
    </source>
</evidence>
<dbReference type="SMART" id="SM00487">
    <property type="entry name" value="DEXDc"/>
    <property type="match status" value="1"/>
</dbReference>
<evidence type="ECO:0000256" key="6">
    <source>
        <dbReference type="ARBA" id="ARBA00022840"/>
    </source>
</evidence>
<comment type="domain">
    <text evidence="10">The Q motif is unique to and characteristic of the DEAD box family of RNA helicases and controls ATP binding and hydrolysis.</text>
</comment>
<dbReference type="PROSITE" id="PS51194">
    <property type="entry name" value="HELICASE_CTER"/>
    <property type="match status" value="1"/>
</dbReference>
<name>A0A8H4R6M8_9HELO</name>
<evidence type="ECO:0000256" key="8">
    <source>
        <dbReference type="ARBA" id="ARBA00023242"/>
    </source>
</evidence>
<dbReference type="InterPro" id="IPR000629">
    <property type="entry name" value="RNA-helicase_DEAD-box_CS"/>
</dbReference>
<dbReference type="GO" id="GO:0003724">
    <property type="term" value="F:RNA helicase activity"/>
    <property type="evidence" value="ECO:0007669"/>
    <property type="project" value="UniProtKB-EC"/>
</dbReference>
<feature type="compositionally biased region" description="Basic residues" evidence="11">
    <location>
        <begin position="218"/>
        <end position="232"/>
    </location>
</feature>
<feature type="compositionally biased region" description="Basic residues" evidence="11">
    <location>
        <begin position="163"/>
        <end position="172"/>
    </location>
</feature>
<evidence type="ECO:0000259" key="12">
    <source>
        <dbReference type="PROSITE" id="PS51192"/>
    </source>
</evidence>
<dbReference type="Gene3D" id="3.40.50.300">
    <property type="entry name" value="P-loop containing nucleotide triphosphate hydrolases"/>
    <property type="match status" value="2"/>
</dbReference>
<dbReference type="InterPro" id="IPR014001">
    <property type="entry name" value="Helicase_ATP-bd"/>
</dbReference>
<feature type="domain" description="Helicase ATP-binding" evidence="12">
    <location>
        <begin position="334"/>
        <end position="575"/>
    </location>
</feature>
<evidence type="ECO:0000256" key="9">
    <source>
        <dbReference type="PROSITE-ProRule" id="PRU00552"/>
    </source>
</evidence>
<dbReference type="SMART" id="SM00490">
    <property type="entry name" value="HELICc"/>
    <property type="match status" value="1"/>
</dbReference>
<feature type="compositionally biased region" description="Acidic residues" evidence="11">
    <location>
        <begin position="647"/>
        <end position="656"/>
    </location>
</feature>
<gene>
    <name evidence="15" type="ORF">G7Y89_g14340</name>
</gene>
<keyword evidence="5 10" id="KW-0347">Helicase</keyword>
<keyword evidence="7 10" id="KW-0694">RNA-binding</keyword>
<keyword evidence="6 10" id="KW-0067">ATP-binding</keyword>
<evidence type="ECO:0000256" key="3">
    <source>
        <dbReference type="ARBA" id="ARBA00022741"/>
    </source>
</evidence>
<dbReference type="SUPFAM" id="SSF52540">
    <property type="entry name" value="P-loop containing nucleoside triphosphate hydrolases"/>
    <property type="match status" value="1"/>
</dbReference>
<evidence type="ECO:0000259" key="14">
    <source>
        <dbReference type="PROSITE" id="PS51195"/>
    </source>
</evidence>
<dbReference type="CDD" id="cd18787">
    <property type="entry name" value="SF2_C_DEAD"/>
    <property type="match status" value="1"/>
</dbReference>
<proteinExistence type="inferred from homology"/>
<dbReference type="EC" id="3.6.4.13" evidence="10"/>
<dbReference type="AlphaFoldDB" id="A0A8H4R6M8"/>
<feature type="compositionally biased region" description="Basic and acidic residues" evidence="11">
    <location>
        <begin position="70"/>
        <end position="85"/>
    </location>
</feature>
<evidence type="ECO:0000313" key="15">
    <source>
        <dbReference type="EMBL" id="KAF4622687.1"/>
    </source>
</evidence>
<dbReference type="GO" id="GO:0006364">
    <property type="term" value="P:rRNA processing"/>
    <property type="evidence" value="ECO:0007669"/>
    <property type="project" value="UniProtKB-KW"/>
</dbReference>
<dbReference type="Pfam" id="PF00270">
    <property type="entry name" value="DEAD"/>
    <property type="match status" value="2"/>
</dbReference>
<feature type="short sequence motif" description="Q motif" evidence="9">
    <location>
        <begin position="298"/>
        <end position="326"/>
    </location>
</feature>
<dbReference type="InterPro" id="IPR001650">
    <property type="entry name" value="Helicase_C-like"/>
</dbReference>
<dbReference type="CDD" id="cd17956">
    <property type="entry name" value="DEADc_DDX51"/>
    <property type="match status" value="1"/>
</dbReference>
<evidence type="ECO:0000256" key="1">
    <source>
        <dbReference type="ARBA" id="ARBA00004604"/>
    </source>
</evidence>
<dbReference type="Pfam" id="PF00271">
    <property type="entry name" value="Helicase_C"/>
    <property type="match status" value="1"/>
</dbReference>
<evidence type="ECO:0000259" key="13">
    <source>
        <dbReference type="PROSITE" id="PS51194"/>
    </source>
</evidence>
<keyword evidence="3 10" id="KW-0547">Nucleotide-binding</keyword>
<dbReference type="PROSITE" id="PS51192">
    <property type="entry name" value="HELICASE_ATP_BIND_1"/>
    <property type="match status" value="1"/>
</dbReference>
<comment type="function">
    <text evidence="10">RNA helicase.</text>
</comment>
<dbReference type="PANTHER" id="PTHR24031">
    <property type="entry name" value="RNA HELICASE"/>
    <property type="match status" value="1"/>
</dbReference>
<feature type="domain" description="Helicase C-terminal" evidence="13">
    <location>
        <begin position="666"/>
        <end position="823"/>
    </location>
</feature>
<evidence type="ECO:0000256" key="5">
    <source>
        <dbReference type="ARBA" id="ARBA00022806"/>
    </source>
</evidence>
<evidence type="ECO:0000313" key="16">
    <source>
        <dbReference type="Proteomes" id="UP000566819"/>
    </source>
</evidence>
<dbReference type="GO" id="GO:0005524">
    <property type="term" value="F:ATP binding"/>
    <property type="evidence" value="ECO:0007669"/>
    <property type="project" value="UniProtKB-UniRule"/>
</dbReference>
<feature type="compositionally biased region" description="Basic and acidic residues" evidence="11">
    <location>
        <begin position="629"/>
        <end position="640"/>
    </location>
</feature>
<organism evidence="15 16">
    <name type="scientific">Cudoniella acicularis</name>
    <dbReference type="NCBI Taxonomy" id="354080"/>
    <lineage>
        <taxon>Eukaryota</taxon>
        <taxon>Fungi</taxon>
        <taxon>Dikarya</taxon>
        <taxon>Ascomycota</taxon>
        <taxon>Pezizomycotina</taxon>
        <taxon>Leotiomycetes</taxon>
        <taxon>Helotiales</taxon>
        <taxon>Tricladiaceae</taxon>
        <taxon>Cudoniella</taxon>
    </lineage>
</organism>
<dbReference type="PROSITE" id="PS51195">
    <property type="entry name" value="Q_MOTIF"/>
    <property type="match status" value="1"/>
</dbReference>
<evidence type="ECO:0000256" key="10">
    <source>
        <dbReference type="RuleBase" id="RU365068"/>
    </source>
</evidence>
<dbReference type="Proteomes" id="UP000566819">
    <property type="component" value="Unassembled WGS sequence"/>
</dbReference>
<dbReference type="GO" id="GO:0003723">
    <property type="term" value="F:RNA binding"/>
    <property type="evidence" value="ECO:0007669"/>
    <property type="project" value="UniProtKB-UniRule"/>
</dbReference>
<dbReference type="GO" id="GO:0016787">
    <property type="term" value="F:hydrolase activity"/>
    <property type="evidence" value="ECO:0007669"/>
    <property type="project" value="UniProtKB-KW"/>
</dbReference>
<reference evidence="15 16" key="1">
    <citation type="submission" date="2020-03" db="EMBL/GenBank/DDBJ databases">
        <title>Draft Genome Sequence of Cudoniella acicularis.</title>
        <authorList>
            <person name="Buettner E."/>
            <person name="Kellner H."/>
        </authorList>
    </citation>
    <scope>NUCLEOTIDE SEQUENCE [LARGE SCALE GENOMIC DNA]</scope>
    <source>
        <strain evidence="15 16">DSM 108380</strain>
    </source>
</reference>
<evidence type="ECO:0000256" key="11">
    <source>
        <dbReference type="SAM" id="MobiDB-lite"/>
    </source>
</evidence>
<comment type="caution">
    <text evidence="15">The sequence shown here is derived from an EMBL/GenBank/DDBJ whole genome shotgun (WGS) entry which is preliminary data.</text>
</comment>
<keyword evidence="4 10" id="KW-0378">Hydrolase</keyword>